<dbReference type="EMBL" id="KN846952">
    <property type="protein sequence ID" value="KIV82113.1"/>
    <property type="molecule type" value="Genomic_DNA"/>
</dbReference>
<dbReference type="Proteomes" id="UP000053599">
    <property type="component" value="Unassembled WGS sequence"/>
</dbReference>
<dbReference type="OrthoDB" id="4119945at2759"/>
<name>A0A0D1Z5H7_9EURO</name>
<dbReference type="Pfam" id="PF24864">
    <property type="entry name" value="DUF7730"/>
    <property type="match status" value="1"/>
</dbReference>
<dbReference type="AlphaFoldDB" id="A0A0D1Z5H7"/>
<dbReference type="STRING" id="1016849.A0A0D1Z5H7"/>
<accession>A0A0D1Z5H7</accession>
<proteinExistence type="predicted"/>
<dbReference type="HOGENOM" id="CLU_060560_0_0_1"/>
<evidence type="ECO:0000313" key="2">
    <source>
        <dbReference type="EMBL" id="KIV82113.1"/>
    </source>
</evidence>
<dbReference type="InterPro" id="IPR056632">
    <property type="entry name" value="DUF7730"/>
</dbReference>
<sequence length="271" mass="31204">MFSLDSTTPVHSPFLNLPTEIRLKIYTHLFSFPDPIKIEPAHPTSQAAFIFDSNTNEAKETPWLLRQPTTSGLTSQLLRTCRKIHHESLPVLYQSNIFDCSAREGVPLLQHNIGPSSFSLIRHVILDWEQLQDFAWSLAKPEHQLAINGFEIIDLASWRARILGGSSLLWHDVKAYERQLCQAALDICQKHAQLRVVLQTSFYRLKRDPTEFKLSGKTIMCKTTHRVKWRFVTEKGARTHKDYDHVVDLQSELASLNVPAKKDQKWAPWQV</sequence>
<dbReference type="InterPro" id="IPR038883">
    <property type="entry name" value="AN11006-like"/>
</dbReference>
<gene>
    <name evidence="2" type="ORF">PV11_04243</name>
</gene>
<feature type="domain" description="DUF7730" evidence="1">
    <location>
        <begin position="11"/>
        <end position="137"/>
    </location>
</feature>
<dbReference type="PANTHER" id="PTHR42085">
    <property type="entry name" value="F-BOX DOMAIN-CONTAINING PROTEIN"/>
    <property type="match status" value="1"/>
</dbReference>
<evidence type="ECO:0000259" key="1">
    <source>
        <dbReference type="Pfam" id="PF24864"/>
    </source>
</evidence>
<reference evidence="2 3" key="1">
    <citation type="submission" date="2015-01" db="EMBL/GenBank/DDBJ databases">
        <title>The Genome Sequence of Exophiala sideris CBS121828.</title>
        <authorList>
            <consortium name="The Broad Institute Genomics Platform"/>
            <person name="Cuomo C."/>
            <person name="de Hoog S."/>
            <person name="Gorbushina A."/>
            <person name="Stielow B."/>
            <person name="Teixiera M."/>
            <person name="Abouelleil A."/>
            <person name="Chapman S.B."/>
            <person name="Priest M."/>
            <person name="Young S.K."/>
            <person name="Wortman J."/>
            <person name="Nusbaum C."/>
            <person name="Birren B."/>
        </authorList>
    </citation>
    <scope>NUCLEOTIDE SEQUENCE [LARGE SCALE GENOMIC DNA]</scope>
    <source>
        <strain evidence="2 3">CBS 121828</strain>
    </source>
</reference>
<organism evidence="2 3">
    <name type="scientific">Exophiala sideris</name>
    <dbReference type="NCBI Taxonomy" id="1016849"/>
    <lineage>
        <taxon>Eukaryota</taxon>
        <taxon>Fungi</taxon>
        <taxon>Dikarya</taxon>
        <taxon>Ascomycota</taxon>
        <taxon>Pezizomycotina</taxon>
        <taxon>Eurotiomycetes</taxon>
        <taxon>Chaetothyriomycetidae</taxon>
        <taxon>Chaetothyriales</taxon>
        <taxon>Herpotrichiellaceae</taxon>
        <taxon>Exophiala</taxon>
    </lineage>
</organism>
<protein>
    <recommendedName>
        <fullName evidence="1">DUF7730 domain-containing protein</fullName>
    </recommendedName>
</protein>
<dbReference type="PANTHER" id="PTHR42085:SF2">
    <property type="entry name" value="F-BOX DOMAIN-CONTAINING PROTEIN"/>
    <property type="match status" value="1"/>
</dbReference>
<evidence type="ECO:0000313" key="3">
    <source>
        <dbReference type="Proteomes" id="UP000053599"/>
    </source>
</evidence>